<dbReference type="RefSeq" id="YP_008241005.1">
    <property type="nucleotide sequence ID" value="NC_021791.1"/>
</dbReference>
<dbReference type="EMBL" id="KC821613">
    <property type="protein sequence ID" value="AGO47992.1"/>
    <property type="molecule type" value="Genomic_DNA"/>
</dbReference>
<organism evidence="1 2">
    <name type="scientific">Cellulophaga phage phi12:1</name>
    <dbReference type="NCBI Taxonomy" id="1327976"/>
    <lineage>
        <taxon>Viruses</taxon>
        <taxon>Duplodnaviria</taxon>
        <taxon>Heunggongvirae</taxon>
        <taxon>Uroviricota</taxon>
        <taxon>Caudoviricetes</taxon>
        <taxon>Helsingorvirus</taxon>
        <taxon>Helsingorvirus Cba121</taxon>
    </lineage>
</organism>
<dbReference type="GeneID" id="16796750"/>
<sequence>MGSVVKVVKVVTLTIFSQKSVKNKKEPSYDSSFLPCCYIF</sequence>
<reference evidence="2" key="2">
    <citation type="submission" date="2013-03" db="EMBL/GenBank/DDBJ databases">
        <title>The Cellulophaga phages: a novel, diverse, and globally ubiquitous model system.</title>
        <authorList>
            <person name="Holmfeldt K."/>
            <person name="Solonenko N."/>
            <person name="Shah M."/>
            <person name="Corrier K."/>
            <person name="Riemann L."/>
            <person name="VerBerkmoes N.C."/>
            <person name="Sullivan M.B."/>
        </authorList>
    </citation>
    <scope>NUCLEOTIDE SEQUENCE [LARGE SCALE GENOMIC DNA]</scope>
</reference>
<name>S0A0F7_9CAUD</name>
<evidence type="ECO:0000313" key="1">
    <source>
        <dbReference type="EMBL" id="AGO47992.1"/>
    </source>
</evidence>
<evidence type="ECO:0000313" key="2">
    <source>
        <dbReference type="Proteomes" id="UP000014714"/>
    </source>
</evidence>
<reference evidence="1 2" key="1">
    <citation type="journal article" date="2013" name="Proc. Natl. Acad. Sci. U.S.A.">
        <title>Twelve previously unknown phage genera are ubiquitous in global oceans.</title>
        <authorList>
            <person name="Holmfeldt K."/>
            <person name="Solonenko N."/>
            <person name="Shah M."/>
            <person name="Corrier K."/>
            <person name="Riemann L."/>
            <person name="Verberkmoes N.C."/>
            <person name="Sullivan M.B."/>
        </authorList>
    </citation>
    <scope>NUCLEOTIDE SEQUENCE [LARGE SCALE GENOMIC DNA]</scope>
    <source>
        <strain evidence="1">Phi12:1</strain>
    </source>
</reference>
<keyword evidence="2" id="KW-1185">Reference proteome</keyword>
<dbReference type="Proteomes" id="UP000014714">
    <property type="component" value="Segment"/>
</dbReference>
<proteinExistence type="predicted"/>
<protein>
    <submittedName>
        <fullName evidence="1">Uncharacterized protein</fullName>
    </submittedName>
</protein>
<dbReference type="KEGG" id="vg:16796750"/>
<accession>S0A0F7</accession>
<gene>
    <name evidence="1" type="ORF">Phi12:1_gp26</name>
</gene>